<evidence type="ECO:0000313" key="2">
    <source>
        <dbReference type="Proteomes" id="UP000030104"/>
    </source>
</evidence>
<accession>A0A0A2KLW8</accession>
<keyword evidence="2" id="KW-1185">Reference proteome</keyword>
<proteinExistence type="predicted"/>
<dbReference type="EMBL" id="JQGA01001177">
    <property type="protein sequence ID" value="KGO68822.1"/>
    <property type="molecule type" value="Genomic_DNA"/>
</dbReference>
<protein>
    <submittedName>
        <fullName evidence="1">Uncharacterized protein</fullName>
    </submittedName>
</protein>
<dbReference type="Proteomes" id="UP000030104">
    <property type="component" value="Unassembled WGS sequence"/>
</dbReference>
<dbReference type="HOGENOM" id="CLU_3191516_0_0_1"/>
<sequence length="46" mass="4940">MASSYCGCHYISYTASTPPSHLPLHNLPQTSQHSSPLKIVDGVLIS</sequence>
<gene>
    <name evidence="1" type="ORF">PITC_077040</name>
</gene>
<reference evidence="1 2" key="1">
    <citation type="journal article" date="2015" name="Mol. Plant Microbe Interact.">
        <title>Genome, transcriptome, and functional analyses of Penicillium expansum provide new insights into secondary metabolism and pathogenicity.</title>
        <authorList>
            <person name="Ballester A.R."/>
            <person name="Marcet-Houben M."/>
            <person name="Levin E."/>
            <person name="Sela N."/>
            <person name="Selma-Lazaro C."/>
            <person name="Carmona L."/>
            <person name="Wisniewski M."/>
            <person name="Droby S."/>
            <person name="Gonzalez-Candelas L."/>
            <person name="Gabaldon T."/>
        </authorList>
    </citation>
    <scope>NUCLEOTIDE SEQUENCE [LARGE SCALE GENOMIC DNA]</scope>
    <source>
        <strain evidence="1 2">PHI-1</strain>
    </source>
</reference>
<dbReference type="OrthoDB" id="6329284at2759"/>
<evidence type="ECO:0000313" key="1">
    <source>
        <dbReference type="EMBL" id="KGO68822.1"/>
    </source>
</evidence>
<dbReference type="AlphaFoldDB" id="A0A0A2KLW8"/>
<organism evidence="1 2">
    <name type="scientific">Penicillium italicum</name>
    <name type="common">Blue mold</name>
    <dbReference type="NCBI Taxonomy" id="40296"/>
    <lineage>
        <taxon>Eukaryota</taxon>
        <taxon>Fungi</taxon>
        <taxon>Dikarya</taxon>
        <taxon>Ascomycota</taxon>
        <taxon>Pezizomycotina</taxon>
        <taxon>Eurotiomycetes</taxon>
        <taxon>Eurotiomycetidae</taxon>
        <taxon>Eurotiales</taxon>
        <taxon>Aspergillaceae</taxon>
        <taxon>Penicillium</taxon>
    </lineage>
</organism>
<name>A0A0A2KLW8_PENIT</name>
<comment type="caution">
    <text evidence="1">The sequence shown here is derived from an EMBL/GenBank/DDBJ whole genome shotgun (WGS) entry which is preliminary data.</text>
</comment>